<proteinExistence type="predicted"/>
<accession>A0A1A9ZD96</accession>
<reference evidence="2" key="2">
    <citation type="submission" date="2020-05" db="UniProtKB">
        <authorList>
            <consortium name="EnsemblMetazoa"/>
        </authorList>
    </citation>
    <scope>IDENTIFICATION</scope>
    <source>
        <strain evidence="2">IAEA</strain>
    </source>
</reference>
<dbReference type="VEuPathDB" id="VectorBase:GPAI011196"/>
<evidence type="ECO:0000313" key="2">
    <source>
        <dbReference type="EnsemblMetazoa" id="GPAI011196-PA"/>
    </source>
</evidence>
<sequence length="124" mass="14174">MEIKSLRKMFTSSNKNCMKLFSPSVKSTLEKYKLEDIKSKKTKKKKYEIRYKRVNACKAEHSQQSSSCCSNETTTKRARGSQKESNIMVNTIKVAISLNGLYKNNPIESIQKEPNASKQKCKAD</sequence>
<evidence type="ECO:0000313" key="3">
    <source>
        <dbReference type="Proteomes" id="UP000092445"/>
    </source>
</evidence>
<feature type="region of interest" description="Disordered" evidence="1">
    <location>
        <begin position="63"/>
        <end position="85"/>
    </location>
</feature>
<feature type="compositionally biased region" description="Polar residues" evidence="1">
    <location>
        <begin position="63"/>
        <end position="73"/>
    </location>
</feature>
<name>A0A1A9ZD96_GLOPL</name>
<dbReference type="AlphaFoldDB" id="A0A1A9ZD96"/>
<dbReference type="Proteomes" id="UP000092445">
    <property type="component" value="Unassembled WGS sequence"/>
</dbReference>
<protein>
    <submittedName>
        <fullName evidence="2">Uncharacterized protein</fullName>
    </submittedName>
</protein>
<keyword evidence="3" id="KW-1185">Reference proteome</keyword>
<evidence type="ECO:0000256" key="1">
    <source>
        <dbReference type="SAM" id="MobiDB-lite"/>
    </source>
</evidence>
<reference evidence="3" key="1">
    <citation type="submission" date="2014-03" db="EMBL/GenBank/DDBJ databases">
        <authorList>
            <person name="Aksoy S."/>
            <person name="Warren W."/>
            <person name="Wilson R.K."/>
        </authorList>
    </citation>
    <scope>NUCLEOTIDE SEQUENCE [LARGE SCALE GENOMIC DNA]</scope>
    <source>
        <strain evidence="3">IAEA</strain>
    </source>
</reference>
<dbReference type="EnsemblMetazoa" id="GPAI011196-RA">
    <property type="protein sequence ID" value="GPAI011196-PA"/>
    <property type="gene ID" value="GPAI011196"/>
</dbReference>
<organism evidence="2 3">
    <name type="scientific">Glossina pallidipes</name>
    <name type="common">Tsetse fly</name>
    <dbReference type="NCBI Taxonomy" id="7398"/>
    <lineage>
        <taxon>Eukaryota</taxon>
        <taxon>Metazoa</taxon>
        <taxon>Ecdysozoa</taxon>
        <taxon>Arthropoda</taxon>
        <taxon>Hexapoda</taxon>
        <taxon>Insecta</taxon>
        <taxon>Pterygota</taxon>
        <taxon>Neoptera</taxon>
        <taxon>Endopterygota</taxon>
        <taxon>Diptera</taxon>
        <taxon>Brachycera</taxon>
        <taxon>Muscomorpha</taxon>
        <taxon>Hippoboscoidea</taxon>
        <taxon>Glossinidae</taxon>
        <taxon>Glossina</taxon>
    </lineage>
</organism>